<name>A0A8K1GD78_9PASS</name>
<organism evidence="1 2">
    <name type="scientific">Zosterops borbonicus</name>
    <dbReference type="NCBI Taxonomy" id="364589"/>
    <lineage>
        <taxon>Eukaryota</taxon>
        <taxon>Metazoa</taxon>
        <taxon>Chordata</taxon>
        <taxon>Craniata</taxon>
        <taxon>Vertebrata</taxon>
        <taxon>Euteleostomi</taxon>
        <taxon>Archelosauria</taxon>
        <taxon>Archosauria</taxon>
        <taxon>Dinosauria</taxon>
        <taxon>Saurischia</taxon>
        <taxon>Theropoda</taxon>
        <taxon>Coelurosauria</taxon>
        <taxon>Aves</taxon>
        <taxon>Neognathae</taxon>
        <taxon>Neoaves</taxon>
        <taxon>Telluraves</taxon>
        <taxon>Australaves</taxon>
        <taxon>Passeriformes</taxon>
        <taxon>Sylvioidea</taxon>
        <taxon>Zosteropidae</taxon>
        <taxon>Zosterops</taxon>
    </lineage>
</organism>
<dbReference type="Proteomes" id="UP000796761">
    <property type="component" value="Unassembled WGS sequence"/>
</dbReference>
<keyword evidence="2" id="KW-1185">Reference proteome</keyword>
<sequence length="67" mass="7428">MAVLSSPELRTTVAMCTFTQRMQSSGQFQSILSGIGPMIFSTLVFDDGYPEDCCDEKANVIYLKKLL</sequence>
<evidence type="ECO:0000313" key="2">
    <source>
        <dbReference type="Proteomes" id="UP000796761"/>
    </source>
</evidence>
<dbReference type="AlphaFoldDB" id="A0A8K1GD78"/>
<comment type="caution">
    <text evidence="1">The sequence shown here is derived from an EMBL/GenBank/DDBJ whole genome shotgun (WGS) entry which is preliminary data.</text>
</comment>
<accession>A0A8K1GD78</accession>
<proteinExistence type="predicted"/>
<reference evidence="1" key="1">
    <citation type="submission" date="2019-04" db="EMBL/GenBank/DDBJ databases">
        <title>Genome assembly of Zosterops borbonicus 15179.</title>
        <authorList>
            <person name="Leroy T."/>
            <person name="Anselmetti Y."/>
            <person name="Tilak M.-K."/>
            <person name="Nabholz B."/>
        </authorList>
    </citation>
    <scope>NUCLEOTIDE SEQUENCE</scope>
    <source>
        <strain evidence="1">HGM_15179</strain>
        <tissue evidence="1">Muscle</tissue>
    </source>
</reference>
<gene>
    <name evidence="1" type="ORF">HGM15179_010604</name>
</gene>
<evidence type="ECO:0000313" key="1">
    <source>
        <dbReference type="EMBL" id="TRZ16551.1"/>
    </source>
</evidence>
<protein>
    <submittedName>
        <fullName evidence="1">Uncharacterized protein</fullName>
    </submittedName>
</protein>
<dbReference type="EMBL" id="SWJQ01000309">
    <property type="protein sequence ID" value="TRZ16551.1"/>
    <property type="molecule type" value="Genomic_DNA"/>
</dbReference>